<dbReference type="PANTHER" id="PTHR24096:SF149">
    <property type="entry name" value="AMP-BINDING DOMAIN-CONTAINING PROTEIN-RELATED"/>
    <property type="match status" value="1"/>
</dbReference>
<evidence type="ECO:0000256" key="1">
    <source>
        <dbReference type="ARBA" id="ARBA00006432"/>
    </source>
</evidence>
<dbReference type="Pfam" id="PF13193">
    <property type="entry name" value="AMP-binding_C"/>
    <property type="match status" value="1"/>
</dbReference>
<dbReference type="InterPro" id="IPR000873">
    <property type="entry name" value="AMP-dep_synth/lig_dom"/>
</dbReference>
<protein>
    <submittedName>
        <fullName evidence="5">AMP-binding protein</fullName>
    </submittedName>
</protein>
<dbReference type="GO" id="GO:0016405">
    <property type="term" value="F:CoA-ligase activity"/>
    <property type="evidence" value="ECO:0007669"/>
    <property type="project" value="TreeGrafter"/>
</dbReference>
<dbReference type="EMBL" id="CP054705">
    <property type="protein sequence ID" value="QQK76430.1"/>
    <property type="molecule type" value="Genomic_DNA"/>
</dbReference>
<evidence type="ECO:0000313" key="6">
    <source>
        <dbReference type="Proteomes" id="UP000595823"/>
    </source>
</evidence>
<dbReference type="InterPro" id="IPR045851">
    <property type="entry name" value="AMP-bd_C_sf"/>
</dbReference>
<comment type="similarity">
    <text evidence="1">Belongs to the ATP-dependent AMP-binding enzyme family.</text>
</comment>
<dbReference type="AlphaFoldDB" id="A0A7T7CC14"/>
<keyword evidence="2" id="KW-0436">Ligase</keyword>
<dbReference type="InterPro" id="IPR020845">
    <property type="entry name" value="AMP-binding_CS"/>
</dbReference>
<reference evidence="5 6" key="1">
    <citation type="submission" date="2020-06" db="EMBL/GenBank/DDBJ databases">
        <title>Genomic analysis of Salicibibacter sp. NKC5-3.</title>
        <authorList>
            <person name="Oh Y.J."/>
        </authorList>
    </citation>
    <scope>NUCLEOTIDE SEQUENCE [LARGE SCALE GENOMIC DNA]</scope>
    <source>
        <strain evidence="5 6">NKC5-3</strain>
    </source>
</reference>
<feature type="domain" description="AMP-dependent synthetase/ligase" evidence="3">
    <location>
        <begin position="31"/>
        <end position="424"/>
    </location>
</feature>
<dbReference type="InterPro" id="IPR025110">
    <property type="entry name" value="AMP-bd_C"/>
</dbReference>
<feature type="domain" description="AMP-binding enzyme C-terminal" evidence="4">
    <location>
        <begin position="474"/>
        <end position="554"/>
    </location>
</feature>
<accession>A0A7T7CC14</accession>
<name>A0A7T7CC14_9BACI</name>
<dbReference type="KEGG" id="scia:HUG15_13235"/>
<proteinExistence type="inferred from homology"/>
<dbReference type="Proteomes" id="UP000595823">
    <property type="component" value="Chromosome"/>
</dbReference>
<keyword evidence="6" id="KW-1185">Reference proteome</keyword>
<dbReference type="Gene3D" id="3.40.50.12780">
    <property type="entry name" value="N-terminal domain of ligase-like"/>
    <property type="match status" value="1"/>
</dbReference>
<sequence length="569" mass="63398">MNKPWYSNWPKGLPKSMDFPELPVHSILKGSANRFPDQVALTFKDQNWTFAEIYDQTLRFAHALHTLGIRKGDVVSIHMPNCPQYMIAYYGIMMNGAIFSPVNPMLTGRELSHQLKDCEARAIVTHETAADTLRKVLPETVIDIVVLTGEKDDETEEWPDDWYRLSALLSNYEPKCPEVDIEPKRDLAHIAYTGGTTGRSKGVMITHYKAVCNIIQSCCWSSGLLHDVEDGGLIVNSASEISKEEFPVPVGTGTVLNISPWYHAMGTLGYMNNLILQGARIVLHTRFQPEDYLDAIEQYGITTIGGSAPMFSALVNAESINDRDLTSVRQVRSGAAPISKKVLQRLHELFPNAIISEGYGLTEASMMHTSNPGNKSGLRKLGSVGMPVFDTDIKIVADDSDEPLPIGCSGEVCAKGPQIMKGYYKKPEETKEVLKDGWLRTGDIGQLDEDGYLYIVDRKKDMLIHKGYNVYPRELEELLMQHSLVANAAVVGVPHEESVEIPIAFVILKSKPDSLDIVSTKERIMTDINKQVVPYKKIRDVYIEEELPITGAGKILKRALKEKAAQSHR</sequence>
<dbReference type="PANTHER" id="PTHR24096">
    <property type="entry name" value="LONG-CHAIN-FATTY-ACID--COA LIGASE"/>
    <property type="match status" value="1"/>
</dbReference>
<dbReference type="PROSITE" id="PS00455">
    <property type="entry name" value="AMP_BINDING"/>
    <property type="match status" value="1"/>
</dbReference>
<organism evidence="5 6">
    <name type="scientific">Salicibibacter cibarius</name>
    <dbReference type="NCBI Taxonomy" id="2743000"/>
    <lineage>
        <taxon>Bacteria</taxon>
        <taxon>Bacillati</taxon>
        <taxon>Bacillota</taxon>
        <taxon>Bacilli</taxon>
        <taxon>Bacillales</taxon>
        <taxon>Bacillaceae</taxon>
        <taxon>Salicibibacter</taxon>
    </lineage>
</organism>
<dbReference type="RefSeq" id="WP_200123559.1">
    <property type="nucleotide sequence ID" value="NZ_CP054705.1"/>
</dbReference>
<dbReference type="SUPFAM" id="SSF56801">
    <property type="entry name" value="Acetyl-CoA synthetase-like"/>
    <property type="match status" value="1"/>
</dbReference>
<evidence type="ECO:0000256" key="2">
    <source>
        <dbReference type="ARBA" id="ARBA00022598"/>
    </source>
</evidence>
<dbReference type="Pfam" id="PF00501">
    <property type="entry name" value="AMP-binding"/>
    <property type="match status" value="1"/>
</dbReference>
<evidence type="ECO:0000259" key="4">
    <source>
        <dbReference type="Pfam" id="PF13193"/>
    </source>
</evidence>
<evidence type="ECO:0000313" key="5">
    <source>
        <dbReference type="EMBL" id="QQK76430.1"/>
    </source>
</evidence>
<dbReference type="Gene3D" id="3.30.300.30">
    <property type="match status" value="1"/>
</dbReference>
<evidence type="ECO:0000259" key="3">
    <source>
        <dbReference type="Pfam" id="PF00501"/>
    </source>
</evidence>
<dbReference type="InterPro" id="IPR042099">
    <property type="entry name" value="ANL_N_sf"/>
</dbReference>
<gene>
    <name evidence="5" type="ORF">HUG15_13235</name>
</gene>